<keyword evidence="3" id="KW-0408">Iron</keyword>
<protein>
    <recommendedName>
        <fullName evidence="5">F420-non-reducing hydrogenase iron-sulfur subunit D domain-containing protein</fullName>
    </recommendedName>
</protein>
<dbReference type="GO" id="GO:0016491">
    <property type="term" value="F:oxidoreductase activity"/>
    <property type="evidence" value="ECO:0007669"/>
    <property type="project" value="UniProtKB-KW"/>
</dbReference>
<dbReference type="Pfam" id="PF02662">
    <property type="entry name" value="FlpD"/>
    <property type="match status" value="1"/>
</dbReference>
<evidence type="ECO:0000256" key="4">
    <source>
        <dbReference type="ARBA" id="ARBA00023014"/>
    </source>
</evidence>
<sequence length="55" mass="6071">MVDMTRELLNLMGIDNERLELQWISSAEGGRFAEIVTSFTDKIKKLGKSSLGVAA</sequence>
<proteinExistence type="predicted"/>
<dbReference type="AlphaFoldDB" id="A0A9W6D053"/>
<evidence type="ECO:0000256" key="2">
    <source>
        <dbReference type="ARBA" id="ARBA00023002"/>
    </source>
</evidence>
<organism evidence="6 7">
    <name type="scientific">Desulforhabdus amnigena</name>
    <dbReference type="NCBI Taxonomy" id="40218"/>
    <lineage>
        <taxon>Bacteria</taxon>
        <taxon>Pseudomonadati</taxon>
        <taxon>Thermodesulfobacteriota</taxon>
        <taxon>Syntrophobacteria</taxon>
        <taxon>Syntrophobacterales</taxon>
        <taxon>Syntrophobacteraceae</taxon>
        <taxon>Desulforhabdus</taxon>
    </lineage>
</organism>
<keyword evidence="7" id="KW-1185">Reference proteome</keyword>
<dbReference type="EMBL" id="BSDR01000001">
    <property type="protein sequence ID" value="GLI32848.1"/>
    <property type="molecule type" value="Genomic_DNA"/>
</dbReference>
<dbReference type="GO" id="GO:0046872">
    <property type="term" value="F:metal ion binding"/>
    <property type="evidence" value="ECO:0007669"/>
    <property type="project" value="UniProtKB-KW"/>
</dbReference>
<comment type="caution">
    <text evidence="6">The sequence shown here is derived from an EMBL/GenBank/DDBJ whole genome shotgun (WGS) entry which is preliminary data.</text>
</comment>
<dbReference type="InterPro" id="IPR003813">
    <property type="entry name" value="MvhD/FlpD"/>
</dbReference>
<feature type="domain" description="F420-non-reducing hydrogenase iron-sulfur subunit D" evidence="5">
    <location>
        <begin position="2"/>
        <end position="47"/>
    </location>
</feature>
<gene>
    <name evidence="6" type="ORF">DAMNIGENAA_02810</name>
</gene>
<dbReference type="Proteomes" id="UP001144372">
    <property type="component" value="Unassembled WGS sequence"/>
</dbReference>
<evidence type="ECO:0000313" key="6">
    <source>
        <dbReference type="EMBL" id="GLI32848.1"/>
    </source>
</evidence>
<keyword evidence="4" id="KW-0411">Iron-sulfur</keyword>
<accession>A0A9W6D053</accession>
<keyword evidence="2" id="KW-0560">Oxidoreductase</keyword>
<evidence type="ECO:0000256" key="1">
    <source>
        <dbReference type="ARBA" id="ARBA00022723"/>
    </source>
</evidence>
<evidence type="ECO:0000259" key="5">
    <source>
        <dbReference type="Pfam" id="PF02662"/>
    </source>
</evidence>
<name>A0A9W6D053_9BACT</name>
<dbReference type="GO" id="GO:0051536">
    <property type="term" value="F:iron-sulfur cluster binding"/>
    <property type="evidence" value="ECO:0007669"/>
    <property type="project" value="UniProtKB-KW"/>
</dbReference>
<evidence type="ECO:0000313" key="7">
    <source>
        <dbReference type="Proteomes" id="UP001144372"/>
    </source>
</evidence>
<evidence type="ECO:0000256" key="3">
    <source>
        <dbReference type="ARBA" id="ARBA00023004"/>
    </source>
</evidence>
<reference evidence="6" key="1">
    <citation type="submission" date="2022-12" db="EMBL/GenBank/DDBJ databases">
        <title>Reference genome sequencing for broad-spectrum identification of bacterial and archaeal isolates by mass spectrometry.</title>
        <authorList>
            <person name="Sekiguchi Y."/>
            <person name="Tourlousse D.M."/>
        </authorList>
    </citation>
    <scope>NUCLEOTIDE SEQUENCE</scope>
    <source>
        <strain evidence="6">ASRB1</strain>
    </source>
</reference>
<keyword evidence="1" id="KW-0479">Metal-binding</keyword>